<keyword evidence="5 6" id="KW-0472">Membrane</keyword>
<dbReference type="GO" id="GO:0071422">
    <property type="term" value="P:succinate transmembrane transport"/>
    <property type="evidence" value="ECO:0007669"/>
    <property type="project" value="TreeGrafter"/>
</dbReference>
<feature type="transmembrane region" description="Helical" evidence="6">
    <location>
        <begin position="147"/>
        <end position="167"/>
    </location>
</feature>
<proteinExistence type="inferred from homology"/>
<dbReference type="GO" id="GO:0005886">
    <property type="term" value="C:plasma membrane"/>
    <property type="evidence" value="ECO:0007669"/>
    <property type="project" value="TreeGrafter"/>
</dbReference>
<dbReference type="NCBIfam" id="NF038013">
    <property type="entry name" value="AceTr_1"/>
    <property type="match status" value="1"/>
</dbReference>
<gene>
    <name evidence="7" type="ORF">L2740_09360</name>
</gene>
<dbReference type="Proteomes" id="UP001139293">
    <property type="component" value="Unassembled WGS sequence"/>
</dbReference>
<dbReference type="InterPro" id="IPR000791">
    <property type="entry name" value="Gpr1/Fun34/SatP-like"/>
</dbReference>
<dbReference type="InterPro" id="IPR047623">
    <property type="entry name" value="SatP"/>
</dbReference>
<evidence type="ECO:0000256" key="1">
    <source>
        <dbReference type="ARBA" id="ARBA00004141"/>
    </source>
</evidence>
<dbReference type="RefSeq" id="WP_248949850.1">
    <property type="nucleotide sequence ID" value="NZ_JAKILB010000005.1"/>
</dbReference>
<organism evidence="7 8">
    <name type="scientific">Shewanella pneumatophori</name>
    <dbReference type="NCBI Taxonomy" id="314092"/>
    <lineage>
        <taxon>Bacteria</taxon>
        <taxon>Pseudomonadati</taxon>
        <taxon>Pseudomonadota</taxon>
        <taxon>Gammaproteobacteria</taxon>
        <taxon>Alteromonadales</taxon>
        <taxon>Shewanellaceae</taxon>
        <taxon>Shewanella</taxon>
    </lineage>
</organism>
<evidence type="ECO:0000256" key="6">
    <source>
        <dbReference type="SAM" id="Phobius"/>
    </source>
</evidence>
<evidence type="ECO:0000256" key="2">
    <source>
        <dbReference type="ARBA" id="ARBA00005587"/>
    </source>
</evidence>
<dbReference type="Pfam" id="PF01184">
    <property type="entry name" value="Gpr1_Fun34_YaaH"/>
    <property type="match status" value="1"/>
</dbReference>
<dbReference type="PANTHER" id="PTHR30178:SF3">
    <property type="entry name" value="SUCCINATE-ACETATE_PROTON SYMPORTER SATP"/>
    <property type="match status" value="1"/>
</dbReference>
<comment type="subcellular location">
    <subcellularLocation>
        <location evidence="1">Membrane</location>
        <topology evidence="1">Multi-pass membrane protein</topology>
    </subcellularLocation>
</comment>
<evidence type="ECO:0000256" key="5">
    <source>
        <dbReference type="ARBA" id="ARBA00023136"/>
    </source>
</evidence>
<comment type="similarity">
    <text evidence="2">Belongs to the acetate uptake transporter (AceTr) (TC 2.A.96) family.</text>
</comment>
<feature type="transmembrane region" description="Helical" evidence="6">
    <location>
        <begin position="90"/>
        <end position="112"/>
    </location>
</feature>
<reference evidence="7" key="1">
    <citation type="submission" date="2022-01" db="EMBL/GenBank/DDBJ databases">
        <title>Whole genome-based taxonomy of the Shewanellaceae.</title>
        <authorList>
            <person name="Martin-Rodriguez A.J."/>
        </authorList>
    </citation>
    <scope>NUCLEOTIDE SEQUENCE</scope>
    <source>
        <strain evidence="7">KCTC 23973</strain>
    </source>
</reference>
<evidence type="ECO:0000256" key="3">
    <source>
        <dbReference type="ARBA" id="ARBA00022692"/>
    </source>
</evidence>
<dbReference type="GO" id="GO:0015360">
    <property type="term" value="F:acetate:proton symporter activity"/>
    <property type="evidence" value="ECO:0007669"/>
    <property type="project" value="TreeGrafter"/>
</dbReference>
<dbReference type="PANTHER" id="PTHR30178">
    <property type="entry name" value="INNER MEMBRANE PROTEIN YAAH"/>
    <property type="match status" value="1"/>
</dbReference>
<evidence type="ECO:0000256" key="4">
    <source>
        <dbReference type="ARBA" id="ARBA00022989"/>
    </source>
</evidence>
<keyword evidence="4 6" id="KW-1133">Transmembrane helix</keyword>
<dbReference type="EMBL" id="JAKILB010000005">
    <property type="protein sequence ID" value="MCL1138750.1"/>
    <property type="molecule type" value="Genomic_DNA"/>
</dbReference>
<keyword evidence="3 6" id="KW-0812">Transmembrane</keyword>
<dbReference type="InterPro" id="IPR047622">
    <property type="entry name" value="GPR1_FUN34_YAAH"/>
</dbReference>
<dbReference type="AlphaFoldDB" id="A0A9X1ZF30"/>
<protein>
    <submittedName>
        <fullName evidence="7">Acetate uptake transporter</fullName>
    </submittedName>
</protein>
<accession>A0A9X1ZF30</accession>
<name>A0A9X1ZF30_9GAMM</name>
<feature type="transmembrane region" description="Helical" evidence="6">
    <location>
        <begin position="12"/>
        <end position="31"/>
    </location>
</feature>
<feature type="transmembrane region" description="Helical" evidence="6">
    <location>
        <begin position="124"/>
        <end position="141"/>
    </location>
</feature>
<feature type="transmembrane region" description="Helical" evidence="6">
    <location>
        <begin position="37"/>
        <end position="57"/>
    </location>
</feature>
<evidence type="ECO:0000313" key="7">
    <source>
        <dbReference type="EMBL" id="MCL1138750.1"/>
    </source>
</evidence>
<sequence>MSTQLANPAPLGLMGFGMTTVLLNIHNAGFFPIDSMILAMGIFYGGLAQVIVGIMCFKRGDTFGTTAFTSYGLFWLTLVGLLVMPKMGFAASPAAFMGWYLLLWGMFTAALFVGSLRYPRAKQVVFASLTILFFLLAARDFTGSELIGTIAGYEGIFCGLSAIYFAMAQVLNAEFGRVILPVGPVAVAAYEPATEKQAA</sequence>
<evidence type="ECO:0000313" key="8">
    <source>
        <dbReference type="Proteomes" id="UP001139293"/>
    </source>
</evidence>
<keyword evidence="8" id="KW-1185">Reference proteome</keyword>
<comment type="caution">
    <text evidence="7">The sequence shown here is derived from an EMBL/GenBank/DDBJ whole genome shotgun (WGS) entry which is preliminary data.</text>
</comment>
<dbReference type="PROSITE" id="PS01114">
    <property type="entry name" value="GPR1_FUN34_YAAH"/>
    <property type="match status" value="1"/>
</dbReference>
<feature type="transmembrane region" description="Helical" evidence="6">
    <location>
        <begin position="64"/>
        <end position="84"/>
    </location>
</feature>